<accession>A0A7J5YU28</accession>
<dbReference type="EMBL" id="JAAKFY010000009">
    <property type="protein sequence ID" value="KAF3851977.1"/>
    <property type="molecule type" value="Genomic_DNA"/>
</dbReference>
<keyword evidence="3" id="KW-1185">Reference proteome</keyword>
<evidence type="ECO:0000313" key="3">
    <source>
        <dbReference type="Proteomes" id="UP000518266"/>
    </source>
</evidence>
<name>A0A7J5YU28_DISMA</name>
<evidence type="ECO:0000256" key="1">
    <source>
        <dbReference type="SAM" id="MobiDB-lite"/>
    </source>
</evidence>
<feature type="region of interest" description="Disordered" evidence="1">
    <location>
        <begin position="1"/>
        <end position="39"/>
    </location>
</feature>
<protein>
    <submittedName>
        <fullName evidence="2">Uncharacterized protein</fullName>
    </submittedName>
</protein>
<feature type="compositionally biased region" description="Polar residues" evidence="1">
    <location>
        <begin position="1"/>
        <end position="10"/>
    </location>
</feature>
<sequence>MPQPGVSSALDSAPPDESGHRWPGKAKEEGLAHNSNTGNCKAASPAAAIPCYTLWHSDGAAAIPCSTPASLWPSDGAAAIPCSII</sequence>
<organism evidence="2 3">
    <name type="scientific">Dissostichus mawsoni</name>
    <name type="common">Antarctic cod</name>
    <dbReference type="NCBI Taxonomy" id="36200"/>
    <lineage>
        <taxon>Eukaryota</taxon>
        <taxon>Metazoa</taxon>
        <taxon>Chordata</taxon>
        <taxon>Craniata</taxon>
        <taxon>Vertebrata</taxon>
        <taxon>Euteleostomi</taxon>
        <taxon>Actinopterygii</taxon>
        <taxon>Neopterygii</taxon>
        <taxon>Teleostei</taxon>
        <taxon>Neoteleostei</taxon>
        <taxon>Acanthomorphata</taxon>
        <taxon>Eupercaria</taxon>
        <taxon>Perciformes</taxon>
        <taxon>Notothenioidei</taxon>
        <taxon>Nototheniidae</taxon>
        <taxon>Dissostichus</taxon>
    </lineage>
</organism>
<reference evidence="2 3" key="1">
    <citation type="submission" date="2020-03" db="EMBL/GenBank/DDBJ databases">
        <title>Dissostichus mawsoni Genome sequencing and assembly.</title>
        <authorList>
            <person name="Park H."/>
        </authorList>
    </citation>
    <scope>NUCLEOTIDE SEQUENCE [LARGE SCALE GENOMIC DNA]</scope>
    <source>
        <strain evidence="2">DM0001</strain>
        <tissue evidence="2">Muscle</tissue>
    </source>
</reference>
<dbReference type="Proteomes" id="UP000518266">
    <property type="component" value="Unassembled WGS sequence"/>
</dbReference>
<comment type="caution">
    <text evidence="2">The sequence shown here is derived from an EMBL/GenBank/DDBJ whole genome shotgun (WGS) entry which is preliminary data.</text>
</comment>
<gene>
    <name evidence="2" type="ORF">F7725_005332</name>
</gene>
<proteinExistence type="predicted"/>
<evidence type="ECO:0000313" key="2">
    <source>
        <dbReference type="EMBL" id="KAF3851977.1"/>
    </source>
</evidence>
<dbReference type="AlphaFoldDB" id="A0A7J5YU28"/>
<feature type="compositionally biased region" description="Basic and acidic residues" evidence="1">
    <location>
        <begin position="17"/>
        <end position="31"/>
    </location>
</feature>